<comment type="caution">
    <text evidence="1">The sequence shown here is derived from an EMBL/GenBank/DDBJ whole genome shotgun (WGS) entry which is preliminary data.</text>
</comment>
<sequence>MTRTAPELAPPFQTSAPHQREDYVWFNVQQAQYMTLLQWNRVSNLEPTGPKSDTLPLGNRGLPPRWRSFHENTLNLGELGVEVEVLPSVGCRSRWNFWCCHPEVELKVGVACSSGSPLWQYEDRNGDISVPSRTS</sequence>
<dbReference type="AlphaFoldDB" id="A0A4Y2X0M5"/>
<gene>
    <name evidence="1" type="ORF">AVEN_211791_1</name>
</gene>
<dbReference type="Proteomes" id="UP000499080">
    <property type="component" value="Unassembled WGS sequence"/>
</dbReference>
<keyword evidence="2" id="KW-1185">Reference proteome</keyword>
<evidence type="ECO:0000313" key="2">
    <source>
        <dbReference type="Proteomes" id="UP000499080"/>
    </source>
</evidence>
<name>A0A4Y2X0M5_ARAVE</name>
<accession>A0A4Y2X0M5</accession>
<reference evidence="1 2" key="1">
    <citation type="journal article" date="2019" name="Sci. Rep.">
        <title>Orb-weaving spider Araneus ventricosus genome elucidates the spidroin gene catalogue.</title>
        <authorList>
            <person name="Kono N."/>
            <person name="Nakamura H."/>
            <person name="Ohtoshi R."/>
            <person name="Moran D.A.P."/>
            <person name="Shinohara A."/>
            <person name="Yoshida Y."/>
            <person name="Fujiwara M."/>
            <person name="Mori M."/>
            <person name="Tomita M."/>
            <person name="Arakawa K."/>
        </authorList>
    </citation>
    <scope>NUCLEOTIDE SEQUENCE [LARGE SCALE GENOMIC DNA]</scope>
</reference>
<dbReference type="EMBL" id="BGPR01069440">
    <property type="protein sequence ID" value="GBO43083.1"/>
    <property type="molecule type" value="Genomic_DNA"/>
</dbReference>
<organism evidence="1 2">
    <name type="scientific">Araneus ventricosus</name>
    <name type="common">Orbweaver spider</name>
    <name type="synonym">Epeira ventricosa</name>
    <dbReference type="NCBI Taxonomy" id="182803"/>
    <lineage>
        <taxon>Eukaryota</taxon>
        <taxon>Metazoa</taxon>
        <taxon>Ecdysozoa</taxon>
        <taxon>Arthropoda</taxon>
        <taxon>Chelicerata</taxon>
        <taxon>Arachnida</taxon>
        <taxon>Araneae</taxon>
        <taxon>Araneomorphae</taxon>
        <taxon>Entelegynae</taxon>
        <taxon>Araneoidea</taxon>
        <taxon>Araneidae</taxon>
        <taxon>Araneus</taxon>
    </lineage>
</organism>
<evidence type="ECO:0000313" key="1">
    <source>
        <dbReference type="EMBL" id="GBO43083.1"/>
    </source>
</evidence>
<proteinExistence type="predicted"/>
<protein>
    <submittedName>
        <fullName evidence="1">Uncharacterized protein</fullName>
    </submittedName>
</protein>